<gene>
    <name evidence="1" type="ORF">TIFTF001_011057</name>
</gene>
<comment type="caution">
    <text evidence="1">The sequence shown here is derived from an EMBL/GenBank/DDBJ whole genome shotgun (WGS) entry which is preliminary data.</text>
</comment>
<evidence type="ECO:0000313" key="1">
    <source>
        <dbReference type="EMBL" id="GMN41839.1"/>
    </source>
</evidence>
<protein>
    <recommendedName>
        <fullName evidence="3">Protein PHYTOCHROME KINASE SUBSTRATE 1-like</fullName>
    </recommendedName>
</protein>
<proteinExistence type="predicted"/>
<evidence type="ECO:0008006" key="3">
    <source>
        <dbReference type="Google" id="ProtNLM"/>
    </source>
</evidence>
<sequence>MNMVTLASTHNTSLSQTFPSNVDASFSPYLSGKEAFAVRGFAEPSRNLIPMIATAQDKHFPLGRKKEEDDEIGVFGAEKYFNGVIDDDASSRISSRSSTISYPYKNDGRLNMEQLKGKIQPRTPSVRSESSWNSRSVLLQSGLKNSSRTKSGRLNGRKFLASFGGKCSCSDKNSVEVKDVGEISFHKSPSNASHKSAVHHKASIISPARPGLNHVEPQIHKPPKLDILSAKPPSGLRHFPVRSPLQGQHGDQILCKSPEVFGSPALQRGSKTLSLDRRMTMMSWDRPGAVTATPSCTDEIVFNANSSGNHHDSGSDASSDLFEIDSLTGKTNPFLARRPSDDQTSGCVTPTTGYAPSEASIQWSVVTASAADYSVMSDCEETITRPASKTRMSKEFPRRSILLGCKSQKAVNVAGDAYRATTPRASYEPNMRFRSDSPARFQAEIAKLTDFNSRVGQHSLAQLPRLASPGNSHLLYSQ</sequence>
<keyword evidence="2" id="KW-1185">Reference proteome</keyword>
<organism evidence="1 2">
    <name type="scientific">Ficus carica</name>
    <name type="common">Common fig</name>
    <dbReference type="NCBI Taxonomy" id="3494"/>
    <lineage>
        <taxon>Eukaryota</taxon>
        <taxon>Viridiplantae</taxon>
        <taxon>Streptophyta</taxon>
        <taxon>Embryophyta</taxon>
        <taxon>Tracheophyta</taxon>
        <taxon>Spermatophyta</taxon>
        <taxon>Magnoliopsida</taxon>
        <taxon>eudicotyledons</taxon>
        <taxon>Gunneridae</taxon>
        <taxon>Pentapetalae</taxon>
        <taxon>rosids</taxon>
        <taxon>fabids</taxon>
        <taxon>Rosales</taxon>
        <taxon>Moraceae</taxon>
        <taxon>Ficeae</taxon>
        <taxon>Ficus</taxon>
    </lineage>
</organism>
<accession>A0AA87ZXK4</accession>
<dbReference type="PANTHER" id="PTHR33781:SF4">
    <property type="entry name" value="PROTEIN PHYTOCHROME KINASE SUBSTRATE 1"/>
    <property type="match status" value="1"/>
</dbReference>
<reference evidence="1" key="1">
    <citation type="submission" date="2023-07" db="EMBL/GenBank/DDBJ databases">
        <title>draft genome sequence of fig (Ficus carica).</title>
        <authorList>
            <person name="Takahashi T."/>
            <person name="Nishimura K."/>
        </authorList>
    </citation>
    <scope>NUCLEOTIDE SEQUENCE</scope>
</reference>
<dbReference type="Proteomes" id="UP001187192">
    <property type="component" value="Unassembled WGS sequence"/>
</dbReference>
<dbReference type="Gramene" id="FCD_00014710-RA">
    <property type="protein sequence ID" value="FCD_00014710-RA:cds"/>
    <property type="gene ID" value="FCD_00014710"/>
</dbReference>
<dbReference type="AlphaFoldDB" id="A0AA87ZXK4"/>
<dbReference type="PANTHER" id="PTHR33781">
    <property type="entry name" value="PROTEIN PHYTOCHROME KINASE SUBSTRATE 1-RELATED"/>
    <property type="match status" value="1"/>
</dbReference>
<evidence type="ECO:0000313" key="2">
    <source>
        <dbReference type="Proteomes" id="UP001187192"/>
    </source>
</evidence>
<dbReference type="GO" id="GO:0009638">
    <property type="term" value="P:phototropism"/>
    <property type="evidence" value="ECO:0007669"/>
    <property type="project" value="InterPro"/>
</dbReference>
<name>A0AA87ZXK4_FICCA</name>
<dbReference type="InterPro" id="IPR039615">
    <property type="entry name" value="PKS"/>
</dbReference>
<dbReference type="EMBL" id="BTGU01000013">
    <property type="protein sequence ID" value="GMN41839.1"/>
    <property type="molecule type" value="Genomic_DNA"/>
</dbReference>